<accession>A0A0G1SNV0</accession>
<feature type="domain" description="NodB homology" evidence="3">
    <location>
        <begin position="123"/>
        <end position="288"/>
    </location>
</feature>
<evidence type="ECO:0000259" key="3">
    <source>
        <dbReference type="PROSITE" id="PS51677"/>
    </source>
</evidence>
<evidence type="ECO:0000256" key="2">
    <source>
        <dbReference type="ARBA" id="ARBA00022729"/>
    </source>
</evidence>
<dbReference type="SUPFAM" id="SSF88713">
    <property type="entry name" value="Glycoside hydrolase/deacetylase"/>
    <property type="match status" value="1"/>
</dbReference>
<dbReference type="GO" id="GO:0016810">
    <property type="term" value="F:hydrolase activity, acting on carbon-nitrogen (but not peptide) bonds"/>
    <property type="evidence" value="ECO:0007669"/>
    <property type="project" value="InterPro"/>
</dbReference>
<comment type="caution">
    <text evidence="4">The sequence shown here is derived from an EMBL/GenBank/DDBJ whole genome shotgun (WGS) entry which is preliminary data.</text>
</comment>
<dbReference type="PANTHER" id="PTHR34216:SF3">
    <property type="entry name" value="POLY-BETA-1,6-N-ACETYL-D-GLUCOSAMINE N-DEACETYLASE"/>
    <property type="match status" value="1"/>
</dbReference>
<comment type="subcellular location">
    <subcellularLocation>
        <location evidence="1">Secreted</location>
    </subcellularLocation>
</comment>
<dbReference type="InterPro" id="IPR002509">
    <property type="entry name" value="NODB_dom"/>
</dbReference>
<dbReference type="GO" id="GO:0005576">
    <property type="term" value="C:extracellular region"/>
    <property type="evidence" value="ECO:0007669"/>
    <property type="project" value="UniProtKB-SubCell"/>
</dbReference>
<name>A0A0G1SNV0_9BACT</name>
<dbReference type="GO" id="GO:0005975">
    <property type="term" value="P:carbohydrate metabolic process"/>
    <property type="evidence" value="ECO:0007669"/>
    <property type="project" value="InterPro"/>
</dbReference>
<evidence type="ECO:0000256" key="1">
    <source>
        <dbReference type="ARBA" id="ARBA00004613"/>
    </source>
</evidence>
<dbReference type="EMBL" id="LCMV01000018">
    <property type="protein sequence ID" value="KKU43718.1"/>
    <property type="molecule type" value="Genomic_DNA"/>
</dbReference>
<dbReference type="InterPro" id="IPR011330">
    <property type="entry name" value="Glyco_hydro/deAcase_b/a-brl"/>
</dbReference>
<organism evidence="4 5">
    <name type="scientific">Berkelbacteria bacterium GW2011_GWA2_46_7</name>
    <dbReference type="NCBI Taxonomy" id="1618335"/>
    <lineage>
        <taxon>Bacteria</taxon>
        <taxon>Candidatus Berkelbacteria</taxon>
    </lineage>
</organism>
<dbReference type="CDD" id="cd10918">
    <property type="entry name" value="CE4_NodB_like_5s_6s"/>
    <property type="match status" value="1"/>
</dbReference>
<dbReference type="AlphaFoldDB" id="A0A0G1SNV0"/>
<dbReference type="PROSITE" id="PS51677">
    <property type="entry name" value="NODB"/>
    <property type="match status" value="1"/>
</dbReference>
<gene>
    <name evidence="4" type="ORF">UX60_C0018G0010</name>
</gene>
<dbReference type="PANTHER" id="PTHR34216">
    <property type="match status" value="1"/>
</dbReference>
<protein>
    <submittedName>
        <fullName evidence="4">Polysaccharide deacetylase</fullName>
    </submittedName>
</protein>
<sequence>MKGAFLYLVAGLMLIGGGLVWVALFHGIQASSAKPLFEQKKNEAVSEPFVQNDSTVPSVSSSVYVPILMYHYIRDYQDRTDDPLGIQLSVSPKTFDKQLSILKDAGYETISLEDFAAGKYKPKSLIITFDDGYDDHYTSALPILEKYHDTATFFIVSGFLGRTGYMTTPQVQQLKLAGMEIGGHTITHLNLATTSYEKAIDEISTSIRSRDSVFAYPSGKYNPVTLDIVSGLGIKAAVTTNLGVATETSSMFELPRIRVKEHTDLLKRINEEIAIAKKQLSPSQRSKD</sequence>
<dbReference type="Gene3D" id="3.20.20.370">
    <property type="entry name" value="Glycoside hydrolase/deacetylase"/>
    <property type="match status" value="1"/>
</dbReference>
<proteinExistence type="predicted"/>
<reference evidence="4 5" key="1">
    <citation type="journal article" date="2015" name="Nature">
        <title>rRNA introns, odd ribosomes, and small enigmatic genomes across a large radiation of phyla.</title>
        <authorList>
            <person name="Brown C.T."/>
            <person name="Hug L.A."/>
            <person name="Thomas B.C."/>
            <person name="Sharon I."/>
            <person name="Castelle C.J."/>
            <person name="Singh A."/>
            <person name="Wilkins M.J."/>
            <person name="Williams K.H."/>
            <person name="Banfield J.F."/>
        </authorList>
    </citation>
    <scope>NUCLEOTIDE SEQUENCE [LARGE SCALE GENOMIC DNA]</scope>
</reference>
<dbReference type="InterPro" id="IPR051398">
    <property type="entry name" value="Polysacch_Deacetylase"/>
</dbReference>
<dbReference type="Proteomes" id="UP000034487">
    <property type="component" value="Unassembled WGS sequence"/>
</dbReference>
<dbReference type="Pfam" id="PF01522">
    <property type="entry name" value="Polysacc_deac_1"/>
    <property type="match status" value="1"/>
</dbReference>
<keyword evidence="2" id="KW-0732">Signal</keyword>
<evidence type="ECO:0000313" key="5">
    <source>
        <dbReference type="Proteomes" id="UP000034487"/>
    </source>
</evidence>
<evidence type="ECO:0000313" key="4">
    <source>
        <dbReference type="EMBL" id="KKU43718.1"/>
    </source>
</evidence>